<evidence type="ECO:0000313" key="4">
    <source>
        <dbReference type="Proteomes" id="UP000481360"/>
    </source>
</evidence>
<dbReference type="SUPFAM" id="SSF55331">
    <property type="entry name" value="Tautomerase/MIF"/>
    <property type="match status" value="1"/>
</dbReference>
<dbReference type="InterPro" id="IPR014347">
    <property type="entry name" value="Tautomerase/MIF_sf"/>
</dbReference>
<evidence type="ECO:0000259" key="2">
    <source>
        <dbReference type="Pfam" id="PF01361"/>
    </source>
</evidence>
<dbReference type="AlphaFoldDB" id="A0A7C9RN19"/>
<gene>
    <name evidence="3" type="ORF">G7043_05980</name>
</gene>
<organism evidence="3 4">
    <name type="scientific">Lentzea alba</name>
    <dbReference type="NCBI Taxonomy" id="2714351"/>
    <lineage>
        <taxon>Bacteria</taxon>
        <taxon>Bacillati</taxon>
        <taxon>Actinomycetota</taxon>
        <taxon>Actinomycetes</taxon>
        <taxon>Pseudonocardiales</taxon>
        <taxon>Pseudonocardiaceae</taxon>
        <taxon>Lentzea</taxon>
    </lineage>
</organism>
<dbReference type="Gene3D" id="3.30.429.10">
    <property type="entry name" value="Macrophage Migration Inhibitory Factor"/>
    <property type="match status" value="1"/>
</dbReference>
<evidence type="ECO:0000256" key="1">
    <source>
        <dbReference type="ARBA" id="ARBA00023235"/>
    </source>
</evidence>
<sequence length="144" mass="15497">MPMIELTAPAGALTEAGRKSVQRDLATLLLKWEGAPDNAFFRSVAWTYLHELPEGAQTTAEDDAPRFRVDVRVPEGVLSDRRKAGLVREATALVLEAAGLAESDAMRVWVLIHEQPEGTWGAGGQVVDFTELRAAAQAAKSADA</sequence>
<dbReference type="GO" id="GO:0016853">
    <property type="term" value="F:isomerase activity"/>
    <property type="evidence" value="ECO:0007669"/>
    <property type="project" value="UniProtKB-KW"/>
</dbReference>
<dbReference type="Pfam" id="PF01361">
    <property type="entry name" value="Tautomerase"/>
    <property type="match status" value="1"/>
</dbReference>
<proteinExistence type="predicted"/>
<accession>A0A7C9RN19</accession>
<reference evidence="3 4" key="1">
    <citation type="submission" date="2020-03" db="EMBL/GenBank/DDBJ databases">
        <title>Isolation and identification of active actinomycetes.</title>
        <authorList>
            <person name="Sun X."/>
        </authorList>
    </citation>
    <scope>NUCLEOTIDE SEQUENCE [LARGE SCALE GENOMIC DNA]</scope>
    <source>
        <strain evidence="3 4">NEAU-D13</strain>
    </source>
</reference>
<dbReference type="RefSeq" id="WP_166044518.1">
    <property type="nucleotide sequence ID" value="NZ_JAAMPJ010000001.1"/>
</dbReference>
<feature type="domain" description="4-oxalocrotonate tautomerase-like" evidence="2">
    <location>
        <begin position="69"/>
        <end position="127"/>
    </location>
</feature>
<keyword evidence="4" id="KW-1185">Reference proteome</keyword>
<keyword evidence="1" id="KW-0413">Isomerase</keyword>
<dbReference type="EMBL" id="JAAMPJ010000001">
    <property type="protein sequence ID" value="NGY58484.1"/>
    <property type="molecule type" value="Genomic_DNA"/>
</dbReference>
<comment type="caution">
    <text evidence="3">The sequence shown here is derived from an EMBL/GenBank/DDBJ whole genome shotgun (WGS) entry which is preliminary data.</text>
</comment>
<dbReference type="InterPro" id="IPR004370">
    <property type="entry name" value="4-OT-like_dom"/>
</dbReference>
<protein>
    <submittedName>
        <fullName evidence="3">4-oxalocrotonate tautomerase</fullName>
    </submittedName>
</protein>
<evidence type="ECO:0000313" key="3">
    <source>
        <dbReference type="EMBL" id="NGY58484.1"/>
    </source>
</evidence>
<name>A0A7C9RN19_9PSEU</name>
<dbReference type="Proteomes" id="UP000481360">
    <property type="component" value="Unassembled WGS sequence"/>
</dbReference>